<dbReference type="EMBL" id="JARK01001427">
    <property type="protein sequence ID" value="EYC03937.1"/>
    <property type="molecule type" value="Genomic_DNA"/>
</dbReference>
<keyword evidence="2" id="KW-1185">Reference proteome</keyword>
<dbReference type="PANTHER" id="PTHR47331:SF8">
    <property type="match status" value="1"/>
</dbReference>
<dbReference type="Proteomes" id="UP000024635">
    <property type="component" value="Unassembled WGS sequence"/>
</dbReference>
<gene>
    <name evidence="1" type="primary">Acey_s0091.g2510</name>
    <name evidence="1" type="ORF">Y032_0091g2510</name>
</gene>
<name>A0A016TMQ3_9BILA</name>
<dbReference type="OrthoDB" id="5872088at2759"/>
<dbReference type="PANTHER" id="PTHR47331">
    <property type="entry name" value="PHD-TYPE DOMAIN-CONTAINING PROTEIN"/>
    <property type="match status" value="1"/>
</dbReference>
<sequence length="364" mass="41265">MTPTTFHGKKFLQQLWKFGYDWDKLLSQEHQEKWSNIIQGVDGFQCHIDREVAQIDETTNLVVFSDASKEGMAACAYLSTDDSSSLMVGKSKLPSIKENPTIPKLDLNALTLAVRLAHSVYQAVKAPTRIQHVVILCDSEIALAWTSSFPVEPTAGILVRNRVHEIRKLTAEFQAPVRFRYVNTTENPADCATRGVTTVELLSHLWWAGPPFIRQKIDNCPIECPLFSLPEDDDENEVYVSTADSKEFFSDLLDQERHHKHTRAQNVIAFVLCFLRAMLAKTSDQLRKKVANGVPELRDMKAFPYVTAHEREMAMTVLVRNHQNVHLPIAKQTALKQLKLKKDEHGILRCQGRLGNANLPINTR</sequence>
<evidence type="ECO:0000313" key="2">
    <source>
        <dbReference type="Proteomes" id="UP000024635"/>
    </source>
</evidence>
<protein>
    <recommendedName>
        <fullName evidence="3">Pao retrotransposon peptidase</fullName>
    </recommendedName>
</protein>
<dbReference type="STRING" id="53326.A0A016TMQ3"/>
<dbReference type="InterPro" id="IPR008042">
    <property type="entry name" value="Retrotrans_Pao"/>
</dbReference>
<proteinExistence type="predicted"/>
<comment type="caution">
    <text evidence="1">The sequence shown here is derived from an EMBL/GenBank/DDBJ whole genome shotgun (WGS) entry which is preliminary data.</text>
</comment>
<evidence type="ECO:0000313" key="1">
    <source>
        <dbReference type="EMBL" id="EYC03937.1"/>
    </source>
</evidence>
<dbReference type="AlphaFoldDB" id="A0A016TMQ3"/>
<dbReference type="Pfam" id="PF05380">
    <property type="entry name" value="Peptidase_A17"/>
    <property type="match status" value="1"/>
</dbReference>
<reference evidence="2" key="1">
    <citation type="journal article" date="2015" name="Nat. Genet.">
        <title>The genome and transcriptome of the zoonotic hookworm Ancylostoma ceylanicum identify infection-specific gene families.</title>
        <authorList>
            <person name="Schwarz E.M."/>
            <person name="Hu Y."/>
            <person name="Antoshechkin I."/>
            <person name="Miller M.M."/>
            <person name="Sternberg P.W."/>
            <person name="Aroian R.V."/>
        </authorList>
    </citation>
    <scope>NUCLEOTIDE SEQUENCE</scope>
    <source>
        <strain evidence="2">HY135</strain>
    </source>
</reference>
<accession>A0A016TMQ3</accession>
<evidence type="ECO:0008006" key="3">
    <source>
        <dbReference type="Google" id="ProtNLM"/>
    </source>
</evidence>
<organism evidence="1 2">
    <name type="scientific">Ancylostoma ceylanicum</name>
    <dbReference type="NCBI Taxonomy" id="53326"/>
    <lineage>
        <taxon>Eukaryota</taxon>
        <taxon>Metazoa</taxon>
        <taxon>Ecdysozoa</taxon>
        <taxon>Nematoda</taxon>
        <taxon>Chromadorea</taxon>
        <taxon>Rhabditida</taxon>
        <taxon>Rhabditina</taxon>
        <taxon>Rhabditomorpha</taxon>
        <taxon>Strongyloidea</taxon>
        <taxon>Ancylostomatidae</taxon>
        <taxon>Ancylostomatinae</taxon>
        <taxon>Ancylostoma</taxon>
    </lineage>
</organism>